<keyword evidence="2" id="KW-0805">Transcription regulation</keyword>
<keyword evidence="6" id="KW-1185">Reference proteome</keyword>
<dbReference type="Proteomes" id="UP000199034">
    <property type="component" value="Unassembled WGS sequence"/>
</dbReference>
<dbReference type="SUPFAM" id="SSF53850">
    <property type="entry name" value="Periplasmic binding protein-like II"/>
    <property type="match status" value="1"/>
</dbReference>
<dbReference type="InterPro" id="IPR037402">
    <property type="entry name" value="YidZ_PBP2"/>
</dbReference>
<dbReference type="InterPro" id="IPR036388">
    <property type="entry name" value="WH-like_DNA-bd_sf"/>
</dbReference>
<dbReference type="STRING" id="1045774.SAMN05421872_112176"/>
<dbReference type="Pfam" id="PF03466">
    <property type="entry name" value="LysR_substrate"/>
    <property type="match status" value="1"/>
</dbReference>
<comment type="similarity">
    <text evidence="1">Belongs to the LysR transcriptional regulatory family.</text>
</comment>
<dbReference type="PANTHER" id="PTHR30118:SF15">
    <property type="entry name" value="TRANSCRIPTIONAL REGULATORY PROTEIN"/>
    <property type="match status" value="1"/>
</dbReference>
<dbReference type="EMBL" id="FMZM01000012">
    <property type="protein sequence ID" value="SDD94307.1"/>
    <property type="molecule type" value="Genomic_DNA"/>
</dbReference>
<evidence type="ECO:0000256" key="2">
    <source>
        <dbReference type="ARBA" id="ARBA00023015"/>
    </source>
</evidence>
<dbReference type="AlphaFoldDB" id="A0A1G6YXE4"/>
<reference evidence="5 6" key="1">
    <citation type="submission" date="2016-10" db="EMBL/GenBank/DDBJ databases">
        <authorList>
            <person name="de Groot N.N."/>
        </authorList>
    </citation>
    <scope>NUCLEOTIDE SEQUENCE [LARGE SCALE GENOMIC DNA]</scope>
    <source>
        <strain evidence="5 6">CGMCC 4.6858</strain>
    </source>
</reference>
<organism evidence="5 6">
    <name type="scientific">Nocardioides lianchengensis</name>
    <dbReference type="NCBI Taxonomy" id="1045774"/>
    <lineage>
        <taxon>Bacteria</taxon>
        <taxon>Bacillati</taxon>
        <taxon>Actinomycetota</taxon>
        <taxon>Actinomycetes</taxon>
        <taxon>Propionibacteriales</taxon>
        <taxon>Nocardioidaceae</taxon>
        <taxon>Nocardioides</taxon>
    </lineage>
</organism>
<dbReference type="InterPro" id="IPR005119">
    <property type="entry name" value="LysR_subst-bd"/>
</dbReference>
<proteinExistence type="inferred from homology"/>
<dbReference type="Pfam" id="PF00126">
    <property type="entry name" value="HTH_1"/>
    <property type="match status" value="1"/>
</dbReference>
<dbReference type="GO" id="GO:0003700">
    <property type="term" value="F:DNA-binding transcription factor activity"/>
    <property type="evidence" value="ECO:0007669"/>
    <property type="project" value="InterPro"/>
</dbReference>
<dbReference type="PROSITE" id="PS50931">
    <property type="entry name" value="HTH_LYSR"/>
    <property type="match status" value="1"/>
</dbReference>
<protein>
    <submittedName>
        <fullName evidence="5">DNA-binding transcriptional regulator, LysR family</fullName>
    </submittedName>
</protein>
<evidence type="ECO:0000256" key="3">
    <source>
        <dbReference type="ARBA" id="ARBA00023125"/>
    </source>
</evidence>
<dbReference type="RefSeq" id="WP_090860185.1">
    <property type="nucleotide sequence ID" value="NZ_FMZM01000012.1"/>
</dbReference>
<dbReference type="SUPFAM" id="SSF46785">
    <property type="entry name" value="Winged helix' DNA-binding domain"/>
    <property type="match status" value="1"/>
</dbReference>
<accession>A0A1G6YXE4</accession>
<evidence type="ECO:0000313" key="5">
    <source>
        <dbReference type="EMBL" id="SDD94307.1"/>
    </source>
</evidence>
<evidence type="ECO:0000256" key="1">
    <source>
        <dbReference type="ARBA" id="ARBA00009437"/>
    </source>
</evidence>
<dbReference type="InterPro" id="IPR000847">
    <property type="entry name" value="LysR_HTH_N"/>
</dbReference>
<dbReference type="CDD" id="cd08417">
    <property type="entry name" value="PBP2_Nitroaromatics_like"/>
    <property type="match status" value="1"/>
</dbReference>
<sequence length="313" mass="33529">MDWNLIPTLEALLTERSVSGAARRLGLSQPAVSHALARLRRQFNDELLVRQGSANVLTPFAEQLASSTRDAVDALATVAASSSEFDPTTSSRTFTLAASDYAQAVLGNGLLAAIHATAPRATVSFVAPFSDLFATNEAIIDSTDGWFAPREMLPGRPHGGSVTDKWVCVVASDHPTVGSTLTLDDVRTNPWVAPTIRGNPLRLHLDGLAAHGIEPTIETTTETFTAVPFLVAGSRRIGILQQSLAELLAPSAAVRILECPWPVQPLQLTFWWSSKRESDPGHAWLRTLVTGYLDALDSPDAVGVPEQAPRPAD</sequence>
<dbReference type="OrthoDB" id="8717159at2"/>
<dbReference type="InterPro" id="IPR050389">
    <property type="entry name" value="LysR-type_TF"/>
</dbReference>
<evidence type="ECO:0000256" key="4">
    <source>
        <dbReference type="ARBA" id="ARBA00023163"/>
    </source>
</evidence>
<dbReference type="PANTHER" id="PTHR30118">
    <property type="entry name" value="HTH-TYPE TRANSCRIPTIONAL REGULATOR LEUO-RELATED"/>
    <property type="match status" value="1"/>
</dbReference>
<name>A0A1G6YXE4_9ACTN</name>
<dbReference type="InterPro" id="IPR011991">
    <property type="entry name" value="ArsR-like_HTH"/>
</dbReference>
<evidence type="ECO:0000313" key="6">
    <source>
        <dbReference type="Proteomes" id="UP000199034"/>
    </source>
</evidence>
<gene>
    <name evidence="5" type="ORF">SAMN05421872_112176</name>
</gene>
<keyword evidence="3 5" id="KW-0238">DNA-binding</keyword>
<dbReference type="Gene3D" id="3.40.190.10">
    <property type="entry name" value="Periplasmic binding protein-like II"/>
    <property type="match status" value="2"/>
</dbReference>
<dbReference type="CDD" id="cd00090">
    <property type="entry name" value="HTH_ARSR"/>
    <property type="match status" value="1"/>
</dbReference>
<dbReference type="PRINTS" id="PR00039">
    <property type="entry name" value="HTHLYSR"/>
</dbReference>
<dbReference type="GO" id="GO:0003677">
    <property type="term" value="F:DNA binding"/>
    <property type="evidence" value="ECO:0007669"/>
    <property type="project" value="UniProtKB-KW"/>
</dbReference>
<dbReference type="Gene3D" id="1.10.10.10">
    <property type="entry name" value="Winged helix-like DNA-binding domain superfamily/Winged helix DNA-binding domain"/>
    <property type="match status" value="1"/>
</dbReference>
<keyword evidence="4" id="KW-0804">Transcription</keyword>
<dbReference type="InterPro" id="IPR036390">
    <property type="entry name" value="WH_DNA-bd_sf"/>
</dbReference>